<dbReference type="EMBL" id="JBFARM010000002">
    <property type="protein sequence ID" value="MEV4284869.1"/>
    <property type="molecule type" value="Genomic_DNA"/>
</dbReference>
<name>A0ABV3GX81_9ACTN</name>
<proteinExistence type="predicted"/>
<protein>
    <submittedName>
        <fullName evidence="2">Uncharacterized protein</fullName>
    </submittedName>
</protein>
<sequence>MAGSQRLRKGALAGVYLVGMALYFGLWIYLLSLTAVGVMIFDGLSIVRTLWGFVVDLVVDAVSVVSGNGSPYGQRLGTGALGSVLLVGSAAFCVVVMVAQVCAAVWKALRERRRGAVDGG</sequence>
<evidence type="ECO:0000256" key="1">
    <source>
        <dbReference type="SAM" id="Phobius"/>
    </source>
</evidence>
<organism evidence="2 3">
    <name type="scientific">Nonomuraea bangladeshensis</name>
    <dbReference type="NCBI Taxonomy" id="404385"/>
    <lineage>
        <taxon>Bacteria</taxon>
        <taxon>Bacillati</taxon>
        <taxon>Actinomycetota</taxon>
        <taxon>Actinomycetes</taxon>
        <taxon>Streptosporangiales</taxon>
        <taxon>Streptosporangiaceae</taxon>
        <taxon>Nonomuraea</taxon>
    </lineage>
</organism>
<accession>A0ABV3GX81</accession>
<comment type="caution">
    <text evidence="2">The sequence shown here is derived from an EMBL/GenBank/DDBJ whole genome shotgun (WGS) entry which is preliminary data.</text>
</comment>
<keyword evidence="1" id="KW-1133">Transmembrane helix</keyword>
<evidence type="ECO:0000313" key="2">
    <source>
        <dbReference type="EMBL" id="MEV4284869.1"/>
    </source>
</evidence>
<reference evidence="2 3" key="1">
    <citation type="submission" date="2024-06" db="EMBL/GenBank/DDBJ databases">
        <title>The Natural Products Discovery Center: Release of the First 8490 Sequenced Strains for Exploring Actinobacteria Biosynthetic Diversity.</title>
        <authorList>
            <person name="Kalkreuter E."/>
            <person name="Kautsar S.A."/>
            <person name="Yang D."/>
            <person name="Bader C.D."/>
            <person name="Teijaro C.N."/>
            <person name="Fluegel L."/>
            <person name="Davis C.M."/>
            <person name="Simpson J.R."/>
            <person name="Lauterbach L."/>
            <person name="Steele A.D."/>
            <person name="Gui C."/>
            <person name="Meng S."/>
            <person name="Li G."/>
            <person name="Viehrig K."/>
            <person name="Ye F."/>
            <person name="Su P."/>
            <person name="Kiefer A.F."/>
            <person name="Nichols A."/>
            <person name="Cepeda A.J."/>
            <person name="Yan W."/>
            <person name="Fan B."/>
            <person name="Jiang Y."/>
            <person name="Adhikari A."/>
            <person name="Zheng C.-J."/>
            <person name="Schuster L."/>
            <person name="Cowan T.M."/>
            <person name="Smanski M.J."/>
            <person name="Chevrette M.G."/>
            <person name="De Carvalho L.P.S."/>
            <person name="Shen B."/>
        </authorList>
    </citation>
    <scope>NUCLEOTIDE SEQUENCE [LARGE SCALE GENOMIC DNA]</scope>
    <source>
        <strain evidence="2 3">NPDC049574</strain>
    </source>
</reference>
<feature type="transmembrane region" description="Helical" evidence="1">
    <location>
        <begin position="12"/>
        <end position="41"/>
    </location>
</feature>
<keyword evidence="1" id="KW-0472">Membrane</keyword>
<feature type="transmembrane region" description="Helical" evidence="1">
    <location>
        <begin position="80"/>
        <end position="106"/>
    </location>
</feature>
<evidence type="ECO:0000313" key="3">
    <source>
        <dbReference type="Proteomes" id="UP001552427"/>
    </source>
</evidence>
<gene>
    <name evidence="2" type="ORF">AB0K40_05140</name>
</gene>
<dbReference type="Proteomes" id="UP001552427">
    <property type="component" value="Unassembled WGS sequence"/>
</dbReference>
<dbReference type="RefSeq" id="WP_364445294.1">
    <property type="nucleotide sequence ID" value="NZ_JBFARM010000002.1"/>
</dbReference>
<keyword evidence="3" id="KW-1185">Reference proteome</keyword>
<keyword evidence="1" id="KW-0812">Transmembrane</keyword>